<reference evidence="1" key="1">
    <citation type="submission" date="2021-06" db="EMBL/GenBank/DDBJ databases">
        <authorList>
            <person name="Kallberg Y."/>
            <person name="Tangrot J."/>
            <person name="Rosling A."/>
        </authorList>
    </citation>
    <scope>NUCLEOTIDE SEQUENCE</scope>
    <source>
        <strain evidence="1">MA461A</strain>
    </source>
</reference>
<evidence type="ECO:0000313" key="1">
    <source>
        <dbReference type="EMBL" id="CAG8844803.1"/>
    </source>
</evidence>
<dbReference type="EMBL" id="CAJVQC010144126">
    <property type="protein sequence ID" value="CAG8844803.1"/>
    <property type="molecule type" value="Genomic_DNA"/>
</dbReference>
<gene>
    <name evidence="1" type="ORF">RPERSI_LOCUS33364</name>
</gene>
<organism evidence="1 2">
    <name type="scientific">Racocetra persica</name>
    <dbReference type="NCBI Taxonomy" id="160502"/>
    <lineage>
        <taxon>Eukaryota</taxon>
        <taxon>Fungi</taxon>
        <taxon>Fungi incertae sedis</taxon>
        <taxon>Mucoromycota</taxon>
        <taxon>Glomeromycotina</taxon>
        <taxon>Glomeromycetes</taxon>
        <taxon>Diversisporales</taxon>
        <taxon>Gigasporaceae</taxon>
        <taxon>Racocetra</taxon>
    </lineage>
</organism>
<comment type="caution">
    <text evidence="1">The sequence shown here is derived from an EMBL/GenBank/DDBJ whole genome shotgun (WGS) entry which is preliminary data.</text>
</comment>
<sequence length="169" mass="20556">KLEKESKIPFRLLRILQTTFVSLQLLLQIQGVTKSKYKLHETVITTEERLQQGQIFNRAHVTRNEIEIAENLKQKIFNNSRYYRNTEEDEREDIENLTLERKYIYQEIFHRNIGHEDAYEEYQNKTKRKEPKIKEISTQYNLNDLNESNLYYTTIQSKEKPIYIPRRNN</sequence>
<name>A0ACA9SNS4_9GLOM</name>
<proteinExistence type="predicted"/>
<feature type="non-terminal residue" evidence="1">
    <location>
        <position position="1"/>
    </location>
</feature>
<protein>
    <submittedName>
        <fullName evidence="1">3528_t:CDS:1</fullName>
    </submittedName>
</protein>
<accession>A0ACA9SNS4</accession>
<evidence type="ECO:0000313" key="2">
    <source>
        <dbReference type="Proteomes" id="UP000789920"/>
    </source>
</evidence>
<dbReference type="Proteomes" id="UP000789920">
    <property type="component" value="Unassembled WGS sequence"/>
</dbReference>
<keyword evidence="2" id="KW-1185">Reference proteome</keyword>